<dbReference type="InterPro" id="IPR019257">
    <property type="entry name" value="MeTrfase_dom"/>
</dbReference>
<feature type="compositionally biased region" description="Basic and acidic residues" evidence="1">
    <location>
        <begin position="53"/>
        <end position="67"/>
    </location>
</feature>
<gene>
    <name evidence="3" type="ORF">HF519_02905</name>
</gene>
<keyword evidence="3" id="KW-0808">Transferase</keyword>
<sequence>MAFLGSNLGNTTPAERTALLAEIAATRRPGDGLLVPPASVPGRHGRPRVRLGHPVDPRGVAVRDRPARPRAVHAVARRPAAAAVRRGGTRRPPRAGLPRRSHPRT</sequence>
<dbReference type="GO" id="GO:0032259">
    <property type="term" value="P:methylation"/>
    <property type="evidence" value="ECO:0007669"/>
    <property type="project" value="UniProtKB-KW"/>
</dbReference>
<dbReference type="GO" id="GO:0008168">
    <property type="term" value="F:methyltransferase activity"/>
    <property type="evidence" value="ECO:0007669"/>
    <property type="project" value="UniProtKB-KW"/>
</dbReference>
<name>A0A848DD49_9PSEU</name>
<reference evidence="3 4" key="1">
    <citation type="submission" date="2020-04" db="EMBL/GenBank/DDBJ databases">
        <authorList>
            <person name="Klaysubun C."/>
            <person name="Duangmal K."/>
            <person name="Lipun K."/>
        </authorList>
    </citation>
    <scope>NUCLEOTIDE SEQUENCE [LARGE SCALE GENOMIC DNA]</scope>
    <source>
        <strain evidence="3 4">DSM 45300</strain>
    </source>
</reference>
<accession>A0A848DD49</accession>
<dbReference type="AlphaFoldDB" id="A0A848DD49"/>
<feature type="compositionally biased region" description="Basic residues" evidence="1">
    <location>
        <begin position="87"/>
        <end position="105"/>
    </location>
</feature>
<feature type="region of interest" description="Disordered" evidence="1">
    <location>
        <begin position="29"/>
        <end position="105"/>
    </location>
</feature>
<keyword evidence="3" id="KW-0489">Methyltransferase</keyword>
<keyword evidence="4" id="KW-1185">Reference proteome</keyword>
<evidence type="ECO:0000256" key="1">
    <source>
        <dbReference type="SAM" id="MobiDB-lite"/>
    </source>
</evidence>
<evidence type="ECO:0000313" key="3">
    <source>
        <dbReference type="EMBL" id="NMH90548.1"/>
    </source>
</evidence>
<evidence type="ECO:0000313" key="4">
    <source>
        <dbReference type="Proteomes" id="UP000586918"/>
    </source>
</evidence>
<organism evidence="3 4">
    <name type="scientific">Pseudonocardia bannensis</name>
    <dbReference type="NCBI Taxonomy" id="630973"/>
    <lineage>
        <taxon>Bacteria</taxon>
        <taxon>Bacillati</taxon>
        <taxon>Actinomycetota</taxon>
        <taxon>Actinomycetes</taxon>
        <taxon>Pseudonocardiales</taxon>
        <taxon>Pseudonocardiaceae</taxon>
        <taxon>Pseudonocardia</taxon>
    </lineage>
</organism>
<protein>
    <submittedName>
        <fullName evidence="3">L-histidine N(Alpha)-methyltransferase</fullName>
    </submittedName>
</protein>
<comment type="caution">
    <text evidence="3">The sequence shown here is derived from an EMBL/GenBank/DDBJ whole genome shotgun (WGS) entry which is preliminary data.</text>
</comment>
<dbReference type="Pfam" id="PF10017">
    <property type="entry name" value="Methyltransf_33"/>
    <property type="match status" value="1"/>
</dbReference>
<proteinExistence type="predicted"/>
<feature type="compositionally biased region" description="Low complexity" evidence="1">
    <location>
        <begin position="72"/>
        <end position="86"/>
    </location>
</feature>
<dbReference type="EMBL" id="JAAXKZ010000006">
    <property type="protein sequence ID" value="NMH90548.1"/>
    <property type="molecule type" value="Genomic_DNA"/>
</dbReference>
<feature type="domain" description="Histidine-specific methyltransferase SAM-dependent" evidence="2">
    <location>
        <begin position="1"/>
        <end position="35"/>
    </location>
</feature>
<evidence type="ECO:0000259" key="2">
    <source>
        <dbReference type="Pfam" id="PF10017"/>
    </source>
</evidence>
<dbReference type="Proteomes" id="UP000586918">
    <property type="component" value="Unassembled WGS sequence"/>
</dbReference>